<protein>
    <recommendedName>
        <fullName evidence="1">ChrB C-terminal domain-containing protein</fullName>
    </recommendedName>
</protein>
<evidence type="ECO:0000313" key="3">
    <source>
        <dbReference type="Proteomes" id="UP001500200"/>
    </source>
</evidence>
<proteinExistence type="predicted"/>
<organism evidence="2 3">
    <name type="scientific">Arthrobacter gyeryongensis</name>
    <dbReference type="NCBI Taxonomy" id="1650592"/>
    <lineage>
        <taxon>Bacteria</taxon>
        <taxon>Bacillati</taxon>
        <taxon>Actinomycetota</taxon>
        <taxon>Actinomycetes</taxon>
        <taxon>Micrococcales</taxon>
        <taxon>Micrococcaceae</taxon>
        <taxon>Arthrobacter</taxon>
    </lineage>
</organism>
<gene>
    <name evidence="2" type="ORF">GCM10023346_25290</name>
</gene>
<keyword evidence="3" id="KW-1185">Reference proteome</keyword>
<accession>A0ABP9SI30</accession>
<reference evidence="3" key="1">
    <citation type="journal article" date="2019" name="Int. J. Syst. Evol. Microbiol.">
        <title>The Global Catalogue of Microorganisms (GCM) 10K type strain sequencing project: providing services to taxonomists for standard genome sequencing and annotation.</title>
        <authorList>
            <consortium name="The Broad Institute Genomics Platform"/>
            <consortium name="The Broad Institute Genome Sequencing Center for Infectious Disease"/>
            <person name="Wu L."/>
            <person name="Ma J."/>
        </authorList>
    </citation>
    <scope>NUCLEOTIDE SEQUENCE [LARGE SCALE GENOMIC DNA]</scope>
    <source>
        <strain evidence="3">JCM 18514</strain>
    </source>
</reference>
<dbReference type="InterPro" id="IPR018634">
    <property type="entry name" value="ChrB_C"/>
</dbReference>
<dbReference type="EMBL" id="BAABKK010000015">
    <property type="protein sequence ID" value="GAA5195412.1"/>
    <property type="molecule type" value="Genomic_DNA"/>
</dbReference>
<evidence type="ECO:0000259" key="1">
    <source>
        <dbReference type="Pfam" id="PF09828"/>
    </source>
</evidence>
<comment type="caution">
    <text evidence="2">The sequence shown here is derived from an EMBL/GenBank/DDBJ whole genome shotgun (WGS) entry which is preliminary data.</text>
</comment>
<dbReference type="Proteomes" id="UP001500200">
    <property type="component" value="Unassembled WGS sequence"/>
</dbReference>
<evidence type="ECO:0000313" key="2">
    <source>
        <dbReference type="EMBL" id="GAA5195412.1"/>
    </source>
</evidence>
<feature type="domain" description="ChrB C-terminal" evidence="1">
    <location>
        <begin position="3"/>
        <end position="132"/>
    </location>
</feature>
<sequence>MKWATRSGVHVDRAGCAWLIRRILDPDAVFVFVDDPAEVPADATAFDMPGVDLSHHGPDCTAETILRRYEIQDPVAWKIAEIIHEADLEDERYDAPAAPGLDIIIRGLSLTLDDDALLGITGPVFDGLYEYFKRGMILGREPA</sequence>
<dbReference type="Pfam" id="PF09828">
    <property type="entry name" value="ChrB_C"/>
    <property type="match status" value="1"/>
</dbReference>
<name>A0ABP9SI30_9MICC</name>
<dbReference type="RefSeq" id="WP_345449735.1">
    <property type="nucleotide sequence ID" value="NZ_BAABKK010000015.1"/>
</dbReference>